<accession>A0A086MQG7</accession>
<dbReference type="HOGENOM" id="CLU_1524310_0_0_11"/>
<evidence type="ECO:0000313" key="1">
    <source>
        <dbReference type="EMBL" id="KFG71135.1"/>
    </source>
</evidence>
<comment type="caution">
    <text evidence="1">The sequence shown here is derived from an EMBL/GenBank/DDBJ whole genome shotgun (WGS) entry which is preliminary data.</text>
</comment>
<dbReference type="AlphaFoldDB" id="A0A086MQG7"/>
<reference evidence="1 2" key="1">
    <citation type="submission" date="2014-05" db="EMBL/GenBank/DDBJ databases">
        <title>Complete genome sequence of the Streptomyces mutabilis TRM45540.</title>
        <authorList>
            <person name="Luo X."/>
            <person name="Zhang L."/>
        </authorList>
    </citation>
    <scope>NUCLEOTIDE SEQUENCE [LARGE SCALE GENOMIC DNA]</scope>
    <source>
        <strain evidence="1 2">TRM45540</strain>
    </source>
</reference>
<dbReference type="EMBL" id="JNFQ01000011">
    <property type="protein sequence ID" value="KFG71135.1"/>
    <property type="molecule type" value="Genomic_DNA"/>
</dbReference>
<dbReference type="RefSeq" id="WP_043386756.1">
    <property type="nucleotide sequence ID" value="NZ_KN039954.1"/>
</dbReference>
<evidence type="ECO:0000313" key="2">
    <source>
        <dbReference type="Proteomes" id="UP000029095"/>
    </source>
</evidence>
<protein>
    <submittedName>
        <fullName evidence="1">Uncharacterized protein</fullName>
    </submittedName>
</protein>
<name>A0A086MQG7_9ACTN</name>
<keyword evidence="2" id="KW-1185">Reference proteome</keyword>
<gene>
    <name evidence="1" type="ORF">FM21_36310</name>
</gene>
<sequence>MTPAPAPAPAVWRFADHDAVRTGDGQVWHRGLRHTQRWAVPGSDGPTEIDDDAVRGLLAGSRAVFVPARPDAYRPLPGRPLETGEALRLLDIRPATGAVLHRCALDRLGTLVGDTAGSTPAPVPGLRPADVRASLQSTAHRHRAARITLDRAHGRIHARYAIAHTLHTHTYVLTTS</sequence>
<organism evidence="1 2">
    <name type="scientific">Streptomyces mutabilis</name>
    <dbReference type="NCBI Taxonomy" id="67332"/>
    <lineage>
        <taxon>Bacteria</taxon>
        <taxon>Bacillati</taxon>
        <taxon>Actinomycetota</taxon>
        <taxon>Actinomycetes</taxon>
        <taxon>Kitasatosporales</taxon>
        <taxon>Streptomycetaceae</taxon>
        <taxon>Streptomyces</taxon>
    </lineage>
</organism>
<dbReference type="Proteomes" id="UP000029095">
    <property type="component" value="Unassembled WGS sequence"/>
</dbReference>
<proteinExistence type="predicted"/>